<dbReference type="PANTHER" id="PTHR40078:SF1">
    <property type="entry name" value="INTEGRAL MEMBRANE PROTEIN"/>
    <property type="match status" value="1"/>
</dbReference>
<comment type="caution">
    <text evidence="2">The sequence shown here is derived from an EMBL/GenBank/DDBJ whole genome shotgun (WGS) entry which is preliminary data.</text>
</comment>
<dbReference type="AlphaFoldDB" id="A0A074LWG6"/>
<evidence type="ECO:0000256" key="1">
    <source>
        <dbReference type="SAM" id="Phobius"/>
    </source>
</evidence>
<sequence length="223" mass="24990">MNASTVKKKQEPYWQMFLRRLIIMNVGLLVMAIGIRAVIGANMGASPWDVLHIGLTLHTPLTFGEANQLVGLPMLAVACWMAKSWPKIGTLINILMLGPYCDWIKPLIPLQTHWYGMVPQFAVGVVVMGLGVGIYIASQLGAGPRDWLMLSIHQKTGWSIRWVRTLIEVSAVIVGILLSGPFSIGTILFSLTIGHPTEWGLKWATRVFQPYVQRREWEHEIIH</sequence>
<dbReference type="Pfam" id="PF19700">
    <property type="entry name" value="DUF6198"/>
    <property type="match status" value="1"/>
</dbReference>
<reference evidence="2 3" key="1">
    <citation type="journal article" date="2013" name="Int. J. Syst. Evol. Microbiol.">
        <title>Tumebacillus flagellatus sp. nov., an alpha-amylase/pullulanase-producing bacterium isolated from cassava wastewater.</title>
        <authorList>
            <person name="Wang Q."/>
            <person name="Xie N."/>
            <person name="Qin Y."/>
            <person name="Shen N."/>
            <person name="Zhu J."/>
            <person name="Mi H."/>
            <person name="Huang R."/>
        </authorList>
    </citation>
    <scope>NUCLEOTIDE SEQUENCE [LARGE SCALE GENOMIC DNA]</scope>
    <source>
        <strain evidence="2 3">GST4</strain>
    </source>
</reference>
<feature type="transmembrane region" description="Helical" evidence="1">
    <location>
        <begin position="121"/>
        <end position="142"/>
    </location>
</feature>
<feature type="transmembrane region" description="Helical" evidence="1">
    <location>
        <begin position="163"/>
        <end position="193"/>
    </location>
</feature>
<name>A0A074LWG6_9BACL</name>
<keyword evidence="1" id="KW-0812">Transmembrane</keyword>
<evidence type="ECO:0008006" key="4">
    <source>
        <dbReference type="Google" id="ProtNLM"/>
    </source>
</evidence>
<accession>A0A074LWG6</accession>
<dbReference type="Proteomes" id="UP000027931">
    <property type="component" value="Unassembled WGS sequence"/>
</dbReference>
<evidence type="ECO:0000313" key="3">
    <source>
        <dbReference type="Proteomes" id="UP000027931"/>
    </source>
</evidence>
<keyword evidence="3" id="KW-1185">Reference proteome</keyword>
<dbReference type="EMBL" id="JMIR01000001">
    <property type="protein sequence ID" value="KEO85214.1"/>
    <property type="molecule type" value="Genomic_DNA"/>
</dbReference>
<dbReference type="eggNOG" id="COG2364">
    <property type="taxonomic scope" value="Bacteria"/>
</dbReference>
<keyword evidence="1" id="KW-0472">Membrane</keyword>
<dbReference type="STRING" id="1157490.EL26_01250"/>
<dbReference type="InterPro" id="IPR038750">
    <property type="entry name" value="YczE/YyaS-like"/>
</dbReference>
<protein>
    <recommendedName>
        <fullName evidence="4">Membrane protein YczE</fullName>
    </recommendedName>
</protein>
<evidence type="ECO:0000313" key="2">
    <source>
        <dbReference type="EMBL" id="KEO85214.1"/>
    </source>
</evidence>
<proteinExistence type="predicted"/>
<dbReference type="PANTHER" id="PTHR40078">
    <property type="entry name" value="INTEGRAL MEMBRANE PROTEIN-RELATED"/>
    <property type="match status" value="1"/>
</dbReference>
<organism evidence="2 3">
    <name type="scientific">Tumebacillus flagellatus</name>
    <dbReference type="NCBI Taxonomy" id="1157490"/>
    <lineage>
        <taxon>Bacteria</taxon>
        <taxon>Bacillati</taxon>
        <taxon>Bacillota</taxon>
        <taxon>Bacilli</taxon>
        <taxon>Bacillales</taxon>
        <taxon>Alicyclobacillaceae</taxon>
        <taxon>Tumebacillus</taxon>
    </lineage>
</organism>
<feature type="transmembrane region" description="Helical" evidence="1">
    <location>
        <begin position="21"/>
        <end position="39"/>
    </location>
</feature>
<gene>
    <name evidence="2" type="ORF">EL26_01250</name>
</gene>
<keyword evidence="1" id="KW-1133">Transmembrane helix</keyword>